<protein>
    <submittedName>
        <fullName evidence="1">Uncharacterized protein</fullName>
    </submittedName>
</protein>
<evidence type="ECO:0000313" key="1">
    <source>
        <dbReference type="EMBL" id="VAW36258.1"/>
    </source>
</evidence>
<organism evidence="1">
    <name type="scientific">hydrothermal vent metagenome</name>
    <dbReference type="NCBI Taxonomy" id="652676"/>
    <lineage>
        <taxon>unclassified sequences</taxon>
        <taxon>metagenomes</taxon>
        <taxon>ecological metagenomes</taxon>
    </lineage>
</organism>
<name>A0A3B0UYL5_9ZZZZ</name>
<dbReference type="AlphaFoldDB" id="A0A3B0UYL5"/>
<feature type="non-terminal residue" evidence="1">
    <location>
        <position position="57"/>
    </location>
</feature>
<sequence>MKIKIKLTNKLLAFMSALLLFTVSVNAQNKVTVPSQEDSTSFKQASTSSIPAVIANL</sequence>
<accession>A0A3B0UYL5</accession>
<dbReference type="EMBL" id="UOEW01000136">
    <property type="protein sequence ID" value="VAW36258.1"/>
    <property type="molecule type" value="Genomic_DNA"/>
</dbReference>
<reference evidence="1" key="1">
    <citation type="submission" date="2018-06" db="EMBL/GenBank/DDBJ databases">
        <authorList>
            <person name="Zhirakovskaya E."/>
        </authorList>
    </citation>
    <scope>NUCLEOTIDE SEQUENCE</scope>
</reference>
<proteinExistence type="predicted"/>
<gene>
    <name evidence="1" type="ORF">MNBD_GAMMA01-69</name>
</gene>